<keyword evidence="2" id="KW-1185">Reference proteome</keyword>
<evidence type="ECO:0000313" key="2">
    <source>
        <dbReference type="Proteomes" id="UP001497680"/>
    </source>
</evidence>
<protein>
    <submittedName>
        <fullName evidence="1">Uncharacterized protein</fullName>
    </submittedName>
</protein>
<comment type="caution">
    <text evidence="1">The sequence shown here is derived from an EMBL/GenBank/DDBJ whole genome shotgun (WGS) entry which is preliminary data.</text>
</comment>
<organism evidence="1 2">
    <name type="scientific">Hypoxylon rubiginosum</name>
    <dbReference type="NCBI Taxonomy" id="110542"/>
    <lineage>
        <taxon>Eukaryota</taxon>
        <taxon>Fungi</taxon>
        <taxon>Dikarya</taxon>
        <taxon>Ascomycota</taxon>
        <taxon>Pezizomycotina</taxon>
        <taxon>Sordariomycetes</taxon>
        <taxon>Xylariomycetidae</taxon>
        <taxon>Xylariales</taxon>
        <taxon>Hypoxylaceae</taxon>
        <taxon>Hypoxylon</taxon>
    </lineage>
</organism>
<sequence>MTQQAWPGDRMPVSYPAQRRDPNLSSYTMPTPYQQSSNVNQSLTSPAPYLPPIETPYGGWRSNDVYLGRGGFQMSGSLAPGLAPNQHWMSEHMTDPNRNLSTLNSAANIPNHMPTTQNGSSFSSHPMQLPGASSSEQLDEAAATSDLLSDIEESSPTPRLSRQNAHKGRPRVGTHRDTSQRKSAALGKKDGPVPVKPKLVIKWRKGLKEEAIPEDATEERTNWLKEYNTAVGEAKKTHTREQNRKSASDSRLRRKEQLEKALAEAQLYKDETARLTTMYNDLYQRDFNNRRLIAELQFEISRLRNNAGTNYGAPPQGFNSYSQLPVPNAPSRSPMSALNAAQYPTPMPGPASSPAAVSARNSSSAQFGSYMQTQAQGSLSVPNQNTYQNMPQTQDSAQAAQNMNQAQSGTTQMGFDHNFAATSSNAQAPAYEQQQGNPQGNLSGNVPEGLQNNPQDGIEESKYLTADPLGDNSIHEGWPYQEEPGQSSQEMFEGGPIDPDLQFASFGSPRSPTPEDPPNAGS</sequence>
<reference evidence="1 2" key="1">
    <citation type="journal article" date="2022" name="New Phytol.">
        <title>Ecological generalism drives hyperdiversity of secondary metabolite gene clusters in xylarialean endophytes.</title>
        <authorList>
            <person name="Franco M.E.E."/>
            <person name="Wisecaver J.H."/>
            <person name="Arnold A.E."/>
            <person name="Ju Y.M."/>
            <person name="Slot J.C."/>
            <person name="Ahrendt S."/>
            <person name="Moore L.P."/>
            <person name="Eastman K.E."/>
            <person name="Scott K."/>
            <person name="Konkel Z."/>
            <person name="Mondo S.J."/>
            <person name="Kuo A."/>
            <person name="Hayes R.D."/>
            <person name="Haridas S."/>
            <person name="Andreopoulos B."/>
            <person name="Riley R."/>
            <person name="LaButti K."/>
            <person name="Pangilinan J."/>
            <person name="Lipzen A."/>
            <person name="Amirebrahimi M."/>
            <person name="Yan J."/>
            <person name="Adam C."/>
            <person name="Keymanesh K."/>
            <person name="Ng V."/>
            <person name="Louie K."/>
            <person name="Northen T."/>
            <person name="Drula E."/>
            <person name="Henrissat B."/>
            <person name="Hsieh H.M."/>
            <person name="Youens-Clark K."/>
            <person name="Lutzoni F."/>
            <person name="Miadlikowska J."/>
            <person name="Eastwood D.C."/>
            <person name="Hamelin R.C."/>
            <person name="Grigoriev I.V."/>
            <person name="U'Ren J.M."/>
        </authorList>
    </citation>
    <scope>NUCLEOTIDE SEQUENCE [LARGE SCALE GENOMIC DNA]</scope>
    <source>
        <strain evidence="1 2">ER1909</strain>
    </source>
</reference>
<gene>
    <name evidence="1" type="ORF">F4821DRAFT_257667</name>
</gene>
<proteinExistence type="predicted"/>
<dbReference type="EMBL" id="MU394299">
    <property type="protein sequence ID" value="KAI6088822.1"/>
    <property type="molecule type" value="Genomic_DNA"/>
</dbReference>
<name>A0ACC0D815_9PEZI</name>
<evidence type="ECO:0000313" key="1">
    <source>
        <dbReference type="EMBL" id="KAI6088822.1"/>
    </source>
</evidence>
<accession>A0ACC0D815</accession>
<dbReference type="Proteomes" id="UP001497680">
    <property type="component" value="Unassembled WGS sequence"/>
</dbReference>